<evidence type="ECO:0000256" key="2">
    <source>
        <dbReference type="ARBA" id="ARBA00022448"/>
    </source>
</evidence>
<gene>
    <name evidence="12" type="ORF">IAC52_04500</name>
</gene>
<keyword evidence="7 9" id="KW-1133">Transmembrane helix</keyword>
<dbReference type="PANTHER" id="PTHR43394">
    <property type="entry name" value="ATP-DEPENDENT PERMEASE MDL1, MITOCHONDRIAL"/>
    <property type="match status" value="1"/>
</dbReference>
<feature type="transmembrane region" description="Helical" evidence="9">
    <location>
        <begin position="159"/>
        <end position="181"/>
    </location>
</feature>
<feature type="transmembrane region" description="Helical" evidence="9">
    <location>
        <begin position="271"/>
        <end position="289"/>
    </location>
</feature>
<comment type="subcellular location">
    <subcellularLocation>
        <location evidence="1">Cell membrane</location>
        <topology evidence="1">Multi-pass membrane protein</topology>
    </subcellularLocation>
</comment>
<dbReference type="PANTHER" id="PTHR43394:SF1">
    <property type="entry name" value="ATP-BINDING CASSETTE SUB-FAMILY B MEMBER 10, MITOCHONDRIAL"/>
    <property type="match status" value="1"/>
</dbReference>
<dbReference type="FunFam" id="1.20.1560.10:FF:000011">
    <property type="entry name" value="Multidrug ABC transporter ATP-binding protein"/>
    <property type="match status" value="1"/>
</dbReference>
<dbReference type="Proteomes" id="UP000824070">
    <property type="component" value="Unassembled WGS sequence"/>
</dbReference>
<sequence>MMNRRQASPRQKGKRGEAIRAIKNIVGTSKRFYWAIGLAAFLVLCSVVISIYSPQVLKQMTNAIAAGAGDGTIDLQEVGRCGMLLAGLYLGSAILTYGSSFLLTGVTQKYANQLRKSIIEKINKIPLAYFDSRQVGDILSRVTNDVDSIAQSLDQTISMLLQAAFMLIGSLIGMFCTSWIMALTAMVSLPLMALFLTMIMKLAMPQFVKRQEQIGMINGAVEEKFSGQLVIKLFDADKRENAKFEEKNQTLGKTMFRAQFFGGLMQPLMQFISYFAYIAVMVVGGVLMIEGGYGISFGTITAFLVYVRLFQQPMTQIAQAMNTLQTTTAASKRVFDFLEEKELSDETGKKRVFPVIDGKPQIRGEVEFRHVHFSYDPSREIVHDFSAKIKPGSKVAIVGPTGAGKTTMVNLLMRFYEVDSGDILIDGVSTKQMSREEIHDIFGMVLQDTWVFDGTMRENIIYNSKDVSDEELKEIAKQANIYYLVRTLPGKFDCHLDNAGSISAGQKQLLTIARAMVRKSPLLILDEATSNVDTRTEELVQEAMDNLTKGRTSFVIAHRLSTIKNADLILVMRDGNVVEQGTHESLMAQNGFYASLYNSQFSFE</sequence>
<dbReference type="Pfam" id="PF00005">
    <property type="entry name" value="ABC_tran"/>
    <property type="match status" value="1"/>
</dbReference>
<dbReference type="Gene3D" id="3.40.50.300">
    <property type="entry name" value="P-loop containing nucleotide triphosphate hydrolases"/>
    <property type="match status" value="1"/>
</dbReference>
<evidence type="ECO:0000256" key="1">
    <source>
        <dbReference type="ARBA" id="ARBA00004651"/>
    </source>
</evidence>
<keyword evidence="3" id="KW-1003">Cell membrane</keyword>
<evidence type="ECO:0000256" key="7">
    <source>
        <dbReference type="ARBA" id="ARBA00022989"/>
    </source>
</evidence>
<feature type="transmembrane region" description="Helical" evidence="9">
    <location>
        <begin position="32"/>
        <end position="52"/>
    </location>
</feature>
<evidence type="ECO:0000256" key="4">
    <source>
        <dbReference type="ARBA" id="ARBA00022692"/>
    </source>
</evidence>
<dbReference type="PROSITE" id="PS00211">
    <property type="entry name" value="ABC_TRANSPORTER_1"/>
    <property type="match status" value="1"/>
</dbReference>
<dbReference type="AlphaFoldDB" id="A0A9D1LPB9"/>
<dbReference type="CDD" id="cd18547">
    <property type="entry name" value="ABC_6TM_Tm288_like"/>
    <property type="match status" value="1"/>
</dbReference>
<evidence type="ECO:0000256" key="6">
    <source>
        <dbReference type="ARBA" id="ARBA00022840"/>
    </source>
</evidence>
<evidence type="ECO:0000256" key="8">
    <source>
        <dbReference type="ARBA" id="ARBA00023136"/>
    </source>
</evidence>
<name>A0A9D1LPB9_9FIRM</name>
<feature type="transmembrane region" description="Helical" evidence="9">
    <location>
        <begin position="295"/>
        <end position="311"/>
    </location>
</feature>
<feature type="domain" description="ABC transmembrane type-1" evidence="11">
    <location>
        <begin position="38"/>
        <end position="326"/>
    </location>
</feature>
<dbReference type="InterPro" id="IPR003439">
    <property type="entry name" value="ABC_transporter-like_ATP-bd"/>
</dbReference>
<dbReference type="EMBL" id="DVMV01000038">
    <property type="protein sequence ID" value="HIU45537.1"/>
    <property type="molecule type" value="Genomic_DNA"/>
</dbReference>
<dbReference type="GO" id="GO:0005524">
    <property type="term" value="F:ATP binding"/>
    <property type="evidence" value="ECO:0007669"/>
    <property type="project" value="UniProtKB-KW"/>
</dbReference>
<dbReference type="InterPro" id="IPR027417">
    <property type="entry name" value="P-loop_NTPase"/>
</dbReference>
<evidence type="ECO:0000259" key="10">
    <source>
        <dbReference type="PROSITE" id="PS50893"/>
    </source>
</evidence>
<keyword evidence="5" id="KW-0547">Nucleotide-binding</keyword>
<dbReference type="PROSITE" id="PS50893">
    <property type="entry name" value="ABC_TRANSPORTER_2"/>
    <property type="match status" value="1"/>
</dbReference>
<dbReference type="GO" id="GO:0015421">
    <property type="term" value="F:ABC-type oligopeptide transporter activity"/>
    <property type="evidence" value="ECO:0007669"/>
    <property type="project" value="TreeGrafter"/>
</dbReference>
<dbReference type="GO" id="GO:0016887">
    <property type="term" value="F:ATP hydrolysis activity"/>
    <property type="evidence" value="ECO:0007669"/>
    <property type="project" value="InterPro"/>
</dbReference>
<accession>A0A9D1LPB9</accession>
<dbReference type="InterPro" id="IPR011527">
    <property type="entry name" value="ABC1_TM_dom"/>
</dbReference>
<reference evidence="12" key="2">
    <citation type="journal article" date="2021" name="PeerJ">
        <title>Extensive microbial diversity within the chicken gut microbiome revealed by metagenomics and culture.</title>
        <authorList>
            <person name="Gilroy R."/>
            <person name="Ravi A."/>
            <person name="Getino M."/>
            <person name="Pursley I."/>
            <person name="Horton D.L."/>
            <person name="Alikhan N.F."/>
            <person name="Baker D."/>
            <person name="Gharbi K."/>
            <person name="Hall N."/>
            <person name="Watson M."/>
            <person name="Adriaenssens E.M."/>
            <person name="Foster-Nyarko E."/>
            <person name="Jarju S."/>
            <person name="Secka A."/>
            <person name="Antonio M."/>
            <person name="Oren A."/>
            <person name="Chaudhuri R.R."/>
            <person name="La Ragione R."/>
            <person name="Hildebrand F."/>
            <person name="Pallen M.J."/>
        </authorList>
    </citation>
    <scope>NUCLEOTIDE SEQUENCE</scope>
    <source>
        <strain evidence="12">ChiGjej1B1-22543</strain>
    </source>
</reference>
<evidence type="ECO:0000256" key="9">
    <source>
        <dbReference type="SAM" id="Phobius"/>
    </source>
</evidence>
<keyword evidence="2" id="KW-0813">Transport</keyword>
<dbReference type="SUPFAM" id="SSF52540">
    <property type="entry name" value="P-loop containing nucleoside triphosphate hydrolases"/>
    <property type="match status" value="1"/>
</dbReference>
<dbReference type="CDD" id="cd03254">
    <property type="entry name" value="ABCC_Glucan_exporter_like"/>
    <property type="match status" value="1"/>
</dbReference>
<proteinExistence type="predicted"/>
<dbReference type="SUPFAM" id="SSF90123">
    <property type="entry name" value="ABC transporter transmembrane region"/>
    <property type="match status" value="1"/>
</dbReference>
<keyword evidence="8 9" id="KW-0472">Membrane</keyword>
<dbReference type="InterPro" id="IPR036640">
    <property type="entry name" value="ABC1_TM_sf"/>
</dbReference>
<keyword evidence="6 12" id="KW-0067">ATP-binding</keyword>
<evidence type="ECO:0000256" key="3">
    <source>
        <dbReference type="ARBA" id="ARBA00022475"/>
    </source>
</evidence>
<dbReference type="InterPro" id="IPR003593">
    <property type="entry name" value="AAA+_ATPase"/>
</dbReference>
<protein>
    <submittedName>
        <fullName evidence="12">ABC transporter ATP-binding protein</fullName>
    </submittedName>
</protein>
<feature type="transmembrane region" description="Helical" evidence="9">
    <location>
        <begin position="187"/>
        <end position="204"/>
    </location>
</feature>
<organism evidence="12 13">
    <name type="scientific">Candidatus Alloenteromonas pullicola</name>
    <dbReference type="NCBI Taxonomy" id="2840784"/>
    <lineage>
        <taxon>Bacteria</taxon>
        <taxon>Bacillati</taxon>
        <taxon>Bacillota</taxon>
        <taxon>Bacillota incertae sedis</taxon>
        <taxon>Candidatus Alloenteromonas</taxon>
    </lineage>
</organism>
<dbReference type="InterPro" id="IPR017871">
    <property type="entry name" value="ABC_transporter-like_CS"/>
</dbReference>
<dbReference type="InterPro" id="IPR039421">
    <property type="entry name" value="Type_1_exporter"/>
</dbReference>
<keyword evidence="4 9" id="KW-0812">Transmembrane</keyword>
<evidence type="ECO:0000313" key="13">
    <source>
        <dbReference type="Proteomes" id="UP000824070"/>
    </source>
</evidence>
<evidence type="ECO:0000313" key="12">
    <source>
        <dbReference type="EMBL" id="HIU45537.1"/>
    </source>
</evidence>
<dbReference type="PROSITE" id="PS50929">
    <property type="entry name" value="ABC_TM1F"/>
    <property type="match status" value="1"/>
</dbReference>
<feature type="transmembrane region" description="Helical" evidence="9">
    <location>
        <begin position="84"/>
        <end position="106"/>
    </location>
</feature>
<comment type="caution">
    <text evidence="12">The sequence shown here is derived from an EMBL/GenBank/DDBJ whole genome shotgun (WGS) entry which is preliminary data.</text>
</comment>
<dbReference type="SMART" id="SM00382">
    <property type="entry name" value="AAA"/>
    <property type="match status" value="1"/>
</dbReference>
<dbReference type="FunFam" id="3.40.50.300:FF:000287">
    <property type="entry name" value="Multidrug ABC transporter ATP-binding protein"/>
    <property type="match status" value="1"/>
</dbReference>
<evidence type="ECO:0000259" key="11">
    <source>
        <dbReference type="PROSITE" id="PS50929"/>
    </source>
</evidence>
<feature type="domain" description="ABC transporter" evidence="10">
    <location>
        <begin position="366"/>
        <end position="599"/>
    </location>
</feature>
<reference evidence="12" key="1">
    <citation type="submission" date="2020-10" db="EMBL/GenBank/DDBJ databases">
        <authorList>
            <person name="Gilroy R."/>
        </authorList>
    </citation>
    <scope>NUCLEOTIDE SEQUENCE</scope>
    <source>
        <strain evidence="12">ChiGjej1B1-22543</strain>
    </source>
</reference>
<dbReference type="Gene3D" id="1.20.1560.10">
    <property type="entry name" value="ABC transporter type 1, transmembrane domain"/>
    <property type="match status" value="1"/>
</dbReference>
<dbReference type="GO" id="GO:0005886">
    <property type="term" value="C:plasma membrane"/>
    <property type="evidence" value="ECO:0007669"/>
    <property type="project" value="UniProtKB-SubCell"/>
</dbReference>
<dbReference type="Pfam" id="PF00664">
    <property type="entry name" value="ABC_membrane"/>
    <property type="match status" value="1"/>
</dbReference>
<evidence type="ECO:0000256" key="5">
    <source>
        <dbReference type="ARBA" id="ARBA00022741"/>
    </source>
</evidence>